<evidence type="ECO:0000256" key="1">
    <source>
        <dbReference type="SAM" id="MobiDB-lite"/>
    </source>
</evidence>
<accession>A0AAD7N9N0</accession>
<dbReference type="AlphaFoldDB" id="A0AAD7N9N0"/>
<keyword evidence="3" id="KW-1185">Reference proteome</keyword>
<gene>
    <name evidence="2" type="ORF">B0H16DRAFT_1839872</name>
</gene>
<name>A0AAD7N9N0_9AGAR</name>
<comment type="caution">
    <text evidence="2">The sequence shown here is derived from an EMBL/GenBank/DDBJ whole genome shotgun (WGS) entry which is preliminary data.</text>
</comment>
<dbReference type="EMBL" id="JARKIB010000061">
    <property type="protein sequence ID" value="KAJ7751587.1"/>
    <property type="molecule type" value="Genomic_DNA"/>
</dbReference>
<organism evidence="2 3">
    <name type="scientific">Mycena metata</name>
    <dbReference type="NCBI Taxonomy" id="1033252"/>
    <lineage>
        <taxon>Eukaryota</taxon>
        <taxon>Fungi</taxon>
        <taxon>Dikarya</taxon>
        <taxon>Basidiomycota</taxon>
        <taxon>Agaricomycotina</taxon>
        <taxon>Agaricomycetes</taxon>
        <taxon>Agaricomycetidae</taxon>
        <taxon>Agaricales</taxon>
        <taxon>Marasmiineae</taxon>
        <taxon>Mycenaceae</taxon>
        <taxon>Mycena</taxon>
    </lineage>
</organism>
<protein>
    <submittedName>
        <fullName evidence="2">Uncharacterized protein</fullName>
    </submittedName>
</protein>
<proteinExistence type="predicted"/>
<dbReference type="Proteomes" id="UP001215598">
    <property type="component" value="Unassembled WGS sequence"/>
</dbReference>
<evidence type="ECO:0000313" key="3">
    <source>
        <dbReference type="Proteomes" id="UP001215598"/>
    </source>
</evidence>
<sequence length="397" mass="44492">MSTSLTKKKQEAACKAKCKEKKRKRDDSDEPKPRSKKRRANADNENNDSEPTPIEITRYIHVLKATPTFPSRSRTKPKPEELYVNCPPAHIAMGQTEWKPQTPANCMLLPLGGSDGFPVLQKQMCSSKDKIIIVTMPAPQKPTEDAPVLSEKRQPIMITRSEQSVEEQKILFEKAVAPHVEALKAKWPENDAGKRIYTDEKGYQWELTPICPNIWGSHLARGTATVERAPLSVQFDIKNCIKTQPVAVPVPAGQQVMLAPAPASLTSADKLMELFTMWMMMWQMQQPHFPFCAVSRPACVICSPSTYSPSRSLRPKSHSTSSIVSRDVSLGKFCTYYGISQHSHGLEKLGYKPGDKGIVTLEREDWNGVAGFGKLTWDKVLTKHHQLLKDAQTGLWM</sequence>
<feature type="region of interest" description="Disordered" evidence="1">
    <location>
        <begin position="1"/>
        <end position="55"/>
    </location>
</feature>
<evidence type="ECO:0000313" key="2">
    <source>
        <dbReference type="EMBL" id="KAJ7751587.1"/>
    </source>
</evidence>
<reference evidence="2" key="1">
    <citation type="submission" date="2023-03" db="EMBL/GenBank/DDBJ databases">
        <title>Massive genome expansion in bonnet fungi (Mycena s.s.) driven by repeated elements and novel gene families across ecological guilds.</title>
        <authorList>
            <consortium name="Lawrence Berkeley National Laboratory"/>
            <person name="Harder C.B."/>
            <person name="Miyauchi S."/>
            <person name="Viragh M."/>
            <person name="Kuo A."/>
            <person name="Thoen E."/>
            <person name="Andreopoulos B."/>
            <person name="Lu D."/>
            <person name="Skrede I."/>
            <person name="Drula E."/>
            <person name="Henrissat B."/>
            <person name="Morin E."/>
            <person name="Kohler A."/>
            <person name="Barry K."/>
            <person name="LaButti K."/>
            <person name="Morin E."/>
            <person name="Salamov A."/>
            <person name="Lipzen A."/>
            <person name="Mereny Z."/>
            <person name="Hegedus B."/>
            <person name="Baldrian P."/>
            <person name="Stursova M."/>
            <person name="Weitz H."/>
            <person name="Taylor A."/>
            <person name="Grigoriev I.V."/>
            <person name="Nagy L.G."/>
            <person name="Martin F."/>
            <person name="Kauserud H."/>
        </authorList>
    </citation>
    <scope>NUCLEOTIDE SEQUENCE</scope>
    <source>
        <strain evidence="2">CBHHK182m</strain>
    </source>
</reference>